<feature type="compositionally biased region" description="Low complexity" evidence="1">
    <location>
        <begin position="428"/>
        <end position="444"/>
    </location>
</feature>
<dbReference type="Proteomes" id="UP000297245">
    <property type="component" value="Unassembled WGS sequence"/>
</dbReference>
<accession>A0A4S8LYK3</accession>
<feature type="region of interest" description="Disordered" evidence="1">
    <location>
        <begin position="402"/>
        <end position="444"/>
    </location>
</feature>
<dbReference type="EMBL" id="ML179215">
    <property type="protein sequence ID" value="THU94777.1"/>
    <property type="molecule type" value="Genomic_DNA"/>
</dbReference>
<dbReference type="OrthoDB" id="2664589at2759"/>
<feature type="compositionally biased region" description="Low complexity" evidence="1">
    <location>
        <begin position="132"/>
        <end position="152"/>
    </location>
</feature>
<evidence type="ECO:0000313" key="2">
    <source>
        <dbReference type="EMBL" id="THU94777.1"/>
    </source>
</evidence>
<feature type="compositionally biased region" description="Polar residues" evidence="1">
    <location>
        <begin position="330"/>
        <end position="339"/>
    </location>
</feature>
<gene>
    <name evidence="2" type="ORF">K435DRAFT_860168</name>
</gene>
<name>A0A4S8LYK3_DENBC</name>
<proteinExistence type="predicted"/>
<sequence>MNLSQLTLPNSNDLENFGNEDRAFLSLTSSTPLCPPLSTITDNYNFNFADPVPSLSFDNGVGNEPSFTSSSFNGYGLTDPSHKLSDTTIQALERLSKMSTEEFDNIMGGTDFDPSLFEELELYSSNTQVDQSLTTSTSTSTISNSTTDPTTSKLSPTQSDPQFVDKPSPMEQPTEPFRDLLPMSPTPEPSPSGLLPKTFTRQEKENRAVSASIAKKKRQDMLTALHVAYKKFLGEVDSIGEQFSVKPEKLLELIKSSLHWNEQRDVSSYNAALHYLKGSTDEDGNKLRGKELHELVKTDSDLQEILNDPVRLQKLKDDVKEHRQKKAQGARTSSNSNSQDIRSTIDNLLREFRNFHLRTGAISFFFIVPGSRDSQAGGGWGLAGDEVMMPFFREKHFATNMEQTNTAPPDDDHRRQPTPAPPTRESISRASSRNSNVSNVSRSAYPGVPEELLEQLDRAREHRETARTNWMNACADISVSREVVDSLDRTFLEASVLLEAAKHECRRYRLTGP</sequence>
<reference evidence="2 3" key="1">
    <citation type="journal article" date="2019" name="Nat. Ecol. Evol.">
        <title>Megaphylogeny resolves global patterns of mushroom evolution.</title>
        <authorList>
            <person name="Varga T."/>
            <person name="Krizsan K."/>
            <person name="Foldi C."/>
            <person name="Dima B."/>
            <person name="Sanchez-Garcia M."/>
            <person name="Sanchez-Ramirez S."/>
            <person name="Szollosi G.J."/>
            <person name="Szarkandi J.G."/>
            <person name="Papp V."/>
            <person name="Albert L."/>
            <person name="Andreopoulos W."/>
            <person name="Angelini C."/>
            <person name="Antonin V."/>
            <person name="Barry K.W."/>
            <person name="Bougher N.L."/>
            <person name="Buchanan P."/>
            <person name="Buyck B."/>
            <person name="Bense V."/>
            <person name="Catcheside P."/>
            <person name="Chovatia M."/>
            <person name="Cooper J."/>
            <person name="Damon W."/>
            <person name="Desjardin D."/>
            <person name="Finy P."/>
            <person name="Geml J."/>
            <person name="Haridas S."/>
            <person name="Hughes K."/>
            <person name="Justo A."/>
            <person name="Karasinski D."/>
            <person name="Kautmanova I."/>
            <person name="Kiss B."/>
            <person name="Kocsube S."/>
            <person name="Kotiranta H."/>
            <person name="LaButti K.M."/>
            <person name="Lechner B.E."/>
            <person name="Liimatainen K."/>
            <person name="Lipzen A."/>
            <person name="Lukacs Z."/>
            <person name="Mihaltcheva S."/>
            <person name="Morgado L.N."/>
            <person name="Niskanen T."/>
            <person name="Noordeloos M.E."/>
            <person name="Ohm R.A."/>
            <person name="Ortiz-Santana B."/>
            <person name="Ovrebo C."/>
            <person name="Racz N."/>
            <person name="Riley R."/>
            <person name="Savchenko A."/>
            <person name="Shiryaev A."/>
            <person name="Soop K."/>
            <person name="Spirin V."/>
            <person name="Szebenyi C."/>
            <person name="Tomsovsky M."/>
            <person name="Tulloss R.E."/>
            <person name="Uehling J."/>
            <person name="Grigoriev I.V."/>
            <person name="Vagvolgyi C."/>
            <person name="Papp T."/>
            <person name="Martin F.M."/>
            <person name="Miettinen O."/>
            <person name="Hibbett D.S."/>
            <person name="Nagy L.G."/>
        </authorList>
    </citation>
    <scope>NUCLEOTIDE SEQUENCE [LARGE SCALE GENOMIC DNA]</scope>
    <source>
        <strain evidence="2 3">CBS 962.96</strain>
    </source>
</reference>
<organism evidence="2 3">
    <name type="scientific">Dendrothele bispora (strain CBS 962.96)</name>
    <dbReference type="NCBI Taxonomy" id="1314807"/>
    <lineage>
        <taxon>Eukaryota</taxon>
        <taxon>Fungi</taxon>
        <taxon>Dikarya</taxon>
        <taxon>Basidiomycota</taxon>
        <taxon>Agaricomycotina</taxon>
        <taxon>Agaricomycetes</taxon>
        <taxon>Agaricomycetidae</taxon>
        <taxon>Agaricales</taxon>
        <taxon>Agaricales incertae sedis</taxon>
        <taxon>Dendrothele</taxon>
    </lineage>
</organism>
<protein>
    <submittedName>
        <fullName evidence="2">Uncharacterized protein</fullName>
    </submittedName>
</protein>
<feature type="region of interest" description="Disordered" evidence="1">
    <location>
        <begin position="316"/>
        <end position="339"/>
    </location>
</feature>
<evidence type="ECO:0000313" key="3">
    <source>
        <dbReference type="Proteomes" id="UP000297245"/>
    </source>
</evidence>
<feature type="region of interest" description="Disordered" evidence="1">
    <location>
        <begin position="126"/>
        <end position="212"/>
    </location>
</feature>
<evidence type="ECO:0000256" key="1">
    <source>
        <dbReference type="SAM" id="MobiDB-lite"/>
    </source>
</evidence>
<keyword evidence="3" id="KW-1185">Reference proteome</keyword>
<dbReference type="AlphaFoldDB" id="A0A4S8LYK3"/>